<dbReference type="InterPro" id="IPR003593">
    <property type="entry name" value="AAA+_ATPase"/>
</dbReference>
<dbReference type="InterPro" id="IPR027417">
    <property type="entry name" value="P-loop_NTPase"/>
</dbReference>
<evidence type="ECO:0000259" key="5">
    <source>
        <dbReference type="PROSITE" id="PS50893"/>
    </source>
</evidence>
<dbReference type="EMBL" id="JNBU01000009">
    <property type="protein sequence ID" value="OCT42722.1"/>
    <property type="molecule type" value="Genomic_DNA"/>
</dbReference>
<dbReference type="PANTHER" id="PTHR42794:SF1">
    <property type="entry name" value="HEMIN IMPORT ATP-BINDING PROTEIN HMUV"/>
    <property type="match status" value="1"/>
</dbReference>
<name>A0A9X5R0F4_9ACTN</name>
<dbReference type="SUPFAM" id="SSF52540">
    <property type="entry name" value="P-loop containing nucleoside triphosphate hydrolases"/>
    <property type="match status" value="1"/>
</dbReference>
<dbReference type="PANTHER" id="PTHR42794">
    <property type="entry name" value="HEMIN IMPORT ATP-BINDING PROTEIN HMUV"/>
    <property type="match status" value="1"/>
</dbReference>
<dbReference type="Gene3D" id="3.40.50.300">
    <property type="entry name" value="P-loop containing nucleotide triphosphate hydrolases"/>
    <property type="match status" value="1"/>
</dbReference>
<proteinExistence type="predicted"/>
<evidence type="ECO:0000256" key="2">
    <source>
        <dbReference type="ARBA" id="ARBA00022741"/>
    </source>
</evidence>
<dbReference type="InterPro" id="IPR003439">
    <property type="entry name" value="ABC_transporter-like_ATP-bd"/>
</dbReference>
<keyword evidence="4" id="KW-1278">Translocase</keyword>
<sequence length="265" mass="28562">MMSAGTAATLRAEDLGWTVDGTTILSGVDVEIRPKVMTMVIGLNGSGKTTLLHLLAGLRKPSAGRVWLGERDLSGIGAKERSRVMALLEQSPSAHVELTVRDVVQLGRIPHLGGWGIGNLSRRRGRDGDAVENAMASTGVADLADRAWSSLSGGERQRVQLARALAQDPEILLLDEPTNHLDLRHQIDLLERVRGLGLTTVTVIHDLDLAAAYADDLVVLDSGRMVAAGSASEVLTPDLVREHFGVDGEVWSDFRRGFTWRGLQP</sequence>
<dbReference type="FunFam" id="3.40.50.300:FF:000134">
    <property type="entry name" value="Iron-enterobactin ABC transporter ATP-binding protein"/>
    <property type="match status" value="1"/>
</dbReference>
<dbReference type="PROSITE" id="PS50893">
    <property type="entry name" value="ABC_TRANSPORTER_2"/>
    <property type="match status" value="1"/>
</dbReference>
<evidence type="ECO:0000256" key="3">
    <source>
        <dbReference type="ARBA" id="ARBA00022840"/>
    </source>
</evidence>
<gene>
    <name evidence="6" type="ORF">L860_08170</name>
</gene>
<keyword evidence="2" id="KW-0547">Nucleotide-binding</keyword>
<accession>A0A9X5R0F4</accession>
<dbReference type="SMART" id="SM00382">
    <property type="entry name" value="AAA"/>
    <property type="match status" value="1"/>
</dbReference>
<reference evidence="6" key="1">
    <citation type="submission" date="2014-05" db="EMBL/GenBank/DDBJ databases">
        <authorList>
            <person name="Jahns A.C."/>
            <person name="Eilers H."/>
            <person name="Alexeyev O.A."/>
        </authorList>
    </citation>
    <scope>NUCLEOTIDE SEQUENCE [LARGE SCALE GENOMIC DNA]</scope>
    <source>
        <strain evidence="6">DSM 20700</strain>
    </source>
</reference>
<dbReference type="PROSITE" id="PS00211">
    <property type="entry name" value="ABC_TRANSPORTER_1"/>
    <property type="match status" value="1"/>
</dbReference>
<protein>
    <submittedName>
        <fullName evidence="6">Histidinol phosphatase</fullName>
    </submittedName>
</protein>
<evidence type="ECO:0000256" key="4">
    <source>
        <dbReference type="ARBA" id="ARBA00022967"/>
    </source>
</evidence>
<evidence type="ECO:0000313" key="6">
    <source>
        <dbReference type="EMBL" id="OCT42722.1"/>
    </source>
</evidence>
<evidence type="ECO:0000256" key="1">
    <source>
        <dbReference type="ARBA" id="ARBA00022448"/>
    </source>
</evidence>
<comment type="caution">
    <text evidence="6">The sequence shown here is derived from an EMBL/GenBank/DDBJ whole genome shotgun (WGS) entry which is preliminary data.</text>
</comment>
<dbReference type="CDD" id="cd03214">
    <property type="entry name" value="ABC_Iron-Siderophores_B12_Hemin"/>
    <property type="match status" value="1"/>
</dbReference>
<dbReference type="Pfam" id="PF00005">
    <property type="entry name" value="ABC_tran"/>
    <property type="match status" value="1"/>
</dbReference>
<dbReference type="InterPro" id="IPR017871">
    <property type="entry name" value="ABC_transporter-like_CS"/>
</dbReference>
<keyword evidence="1" id="KW-0813">Transport</keyword>
<organism evidence="6">
    <name type="scientific">Cutibacterium granulosum DSM 20700</name>
    <dbReference type="NCBI Taxonomy" id="1160719"/>
    <lineage>
        <taxon>Bacteria</taxon>
        <taxon>Bacillati</taxon>
        <taxon>Actinomycetota</taxon>
        <taxon>Actinomycetes</taxon>
        <taxon>Propionibacteriales</taxon>
        <taxon>Propionibacteriaceae</taxon>
        <taxon>Cutibacterium</taxon>
    </lineage>
</organism>
<feature type="domain" description="ABC transporter" evidence="5">
    <location>
        <begin position="10"/>
        <end position="247"/>
    </location>
</feature>
<dbReference type="GO" id="GO:0016887">
    <property type="term" value="F:ATP hydrolysis activity"/>
    <property type="evidence" value="ECO:0007669"/>
    <property type="project" value="InterPro"/>
</dbReference>
<keyword evidence="3" id="KW-0067">ATP-binding</keyword>
<dbReference type="GO" id="GO:0005524">
    <property type="term" value="F:ATP binding"/>
    <property type="evidence" value="ECO:0007669"/>
    <property type="project" value="UniProtKB-KW"/>
</dbReference>
<dbReference type="AlphaFoldDB" id="A0A9X5R0F4"/>